<dbReference type="AlphaFoldDB" id="G7DY08"/>
<name>G7DY08_MIXOS</name>
<evidence type="ECO:0000313" key="2">
    <source>
        <dbReference type="Proteomes" id="UP000009131"/>
    </source>
</evidence>
<dbReference type="SUPFAM" id="SSF81383">
    <property type="entry name" value="F-box domain"/>
    <property type="match status" value="1"/>
</dbReference>
<comment type="caution">
    <text evidence="1">The sequence shown here is derived from an EMBL/GenBank/DDBJ whole genome shotgun (WGS) entry which is preliminary data.</text>
</comment>
<evidence type="ECO:0008006" key="3">
    <source>
        <dbReference type="Google" id="ProtNLM"/>
    </source>
</evidence>
<accession>G7DY08</accession>
<keyword evidence="2" id="KW-1185">Reference proteome</keyword>
<dbReference type="EMBL" id="BABT02000062">
    <property type="protein sequence ID" value="GAA95468.1"/>
    <property type="molecule type" value="Genomic_DNA"/>
</dbReference>
<reference evidence="1 2" key="2">
    <citation type="journal article" date="2012" name="Open Biol.">
        <title>Characteristics of nucleosomes and linker DNA regions on the genome of the basidiomycete Mixia osmundae revealed by mono- and dinucleosome mapping.</title>
        <authorList>
            <person name="Nishida H."/>
            <person name="Kondo S."/>
            <person name="Matsumoto T."/>
            <person name="Suzuki Y."/>
            <person name="Yoshikawa H."/>
            <person name="Taylor T.D."/>
            <person name="Sugiyama J."/>
        </authorList>
    </citation>
    <scope>NUCLEOTIDE SEQUENCE [LARGE SCALE GENOMIC DNA]</scope>
    <source>
        <strain evidence="2">CBS 9802 / IAM 14324 / JCM 22182 / KY 12970</strain>
    </source>
</reference>
<evidence type="ECO:0000313" key="1">
    <source>
        <dbReference type="EMBL" id="GAA95468.1"/>
    </source>
</evidence>
<organism evidence="1 2">
    <name type="scientific">Mixia osmundae (strain CBS 9802 / IAM 14324 / JCM 22182 / KY 12970)</name>
    <dbReference type="NCBI Taxonomy" id="764103"/>
    <lineage>
        <taxon>Eukaryota</taxon>
        <taxon>Fungi</taxon>
        <taxon>Dikarya</taxon>
        <taxon>Basidiomycota</taxon>
        <taxon>Pucciniomycotina</taxon>
        <taxon>Mixiomycetes</taxon>
        <taxon>Mixiales</taxon>
        <taxon>Mixiaceae</taxon>
        <taxon>Mixia</taxon>
    </lineage>
</organism>
<dbReference type="InterPro" id="IPR036047">
    <property type="entry name" value="F-box-like_dom_sf"/>
</dbReference>
<protein>
    <recommendedName>
        <fullName evidence="3">F-box domain-containing protein</fullName>
    </recommendedName>
</protein>
<dbReference type="RefSeq" id="XP_014569980.1">
    <property type="nucleotide sequence ID" value="XM_014714494.1"/>
</dbReference>
<sequence>MLRRLLLLTAGPDYVAHPALSRVPELPEDVLSLIFEELLTSGDIGTLHSCLFVDRSWGKLAAIHLYRHICLLYPVRTSQDGFSSSKGSRCQGLIRALRLRPERRRTVRSVAVNTRKASNRSHHTSWADLQELLAMLPNLQTIRGEGYLTVDATELMIWRQFAIIDSLDPRQINSTTLCMLDWRMPVGDPHLAAQRTEVLGYLLLRLPALRSLRIEGLLAGEHQANWPRPLSIPAPLDKLERLDLRSCVLTSSQFDFITGNAKDLRFASFEIVLLNGRRASPETCARQFAKLEALRIDGKPFTCC</sequence>
<dbReference type="Proteomes" id="UP000009131">
    <property type="component" value="Unassembled WGS sequence"/>
</dbReference>
<dbReference type="InParanoid" id="G7DY08"/>
<dbReference type="HOGENOM" id="CLU_915525_0_0_1"/>
<gene>
    <name evidence="1" type="primary">Mo02122</name>
    <name evidence="1" type="ORF">E5Q_02122</name>
</gene>
<reference evidence="1 2" key="1">
    <citation type="journal article" date="2011" name="J. Gen. Appl. Microbiol.">
        <title>Draft genome sequencing of the enigmatic basidiomycete Mixia osmundae.</title>
        <authorList>
            <person name="Nishida H."/>
            <person name="Nagatsuka Y."/>
            <person name="Sugiyama J."/>
        </authorList>
    </citation>
    <scope>NUCLEOTIDE SEQUENCE [LARGE SCALE GENOMIC DNA]</scope>
    <source>
        <strain evidence="2">CBS 9802 / IAM 14324 / JCM 22182 / KY 12970</strain>
    </source>
</reference>
<proteinExistence type="predicted"/>